<name>A0A380TH39_9ZZZZ</name>
<protein>
    <submittedName>
        <fullName evidence="1">Uncharacterized protein</fullName>
    </submittedName>
</protein>
<reference evidence="1" key="1">
    <citation type="submission" date="2018-07" db="EMBL/GenBank/DDBJ databases">
        <authorList>
            <person name="Quirk P.G."/>
            <person name="Krulwich T.A."/>
        </authorList>
    </citation>
    <scope>NUCLEOTIDE SEQUENCE</scope>
</reference>
<sequence length="62" mass="6967">MATGSSPGLRVLQREGQAEPNWIRKSLIEIKDKIWVTYRLESAATRHHGDGAGHRSVIIDRT</sequence>
<dbReference type="EMBL" id="UIDG01000445">
    <property type="protein sequence ID" value="SUS07735.1"/>
    <property type="molecule type" value="Genomic_DNA"/>
</dbReference>
<accession>A0A380TH39</accession>
<evidence type="ECO:0000313" key="1">
    <source>
        <dbReference type="EMBL" id="SUS07735.1"/>
    </source>
</evidence>
<dbReference type="AlphaFoldDB" id="A0A380TH39"/>
<proteinExistence type="predicted"/>
<organism evidence="1">
    <name type="scientific">metagenome</name>
    <dbReference type="NCBI Taxonomy" id="256318"/>
    <lineage>
        <taxon>unclassified sequences</taxon>
        <taxon>metagenomes</taxon>
    </lineage>
</organism>
<gene>
    <name evidence="1" type="ORF">DF3PB_50005</name>
</gene>